<dbReference type="AlphaFoldDB" id="A0A0A9XAT3"/>
<reference evidence="2" key="2">
    <citation type="submission" date="2014-07" db="EMBL/GenBank/DDBJ databases">
        <authorList>
            <person name="Hull J."/>
        </authorList>
    </citation>
    <scope>NUCLEOTIDE SEQUENCE</scope>
</reference>
<dbReference type="SMART" id="SM00696">
    <property type="entry name" value="DM9"/>
    <property type="match status" value="1"/>
</dbReference>
<evidence type="ECO:0000313" key="2">
    <source>
        <dbReference type="EMBL" id="JAG14180.1"/>
    </source>
</evidence>
<name>A0A0A9XAT3_LYGHE</name>
<feature type="non-terminal residue" evidence="2">
    <location>
        <position position="1"/>
    </location>
</feature>
<dbReference type="InterPro" id="IPR006616">
    <property type="entry name" value="DM9_repeat"/>
</dbReference>
<dbReference type="PANTHER" id="PTHR31649:SF1">
    <property type="entry name" value="FARNESOIC ACID O-METHYL TRANSFERASE DOMAIN-CONTAINING PROTEIN"/>
    <property type="match status" value="1"/>
</dbReference>
<dbReference type="GO" id="GO:0030246">
    <property type="term" value="F:carbohydrate binding"/>
    <property type="evidence" value="ECO:0007669"/>
    <property type="project" value="InterPro"/>
</dbReference>
<feature type="domain" description="SUEL-type lectin" evidence="1">
    <location>
        <begin position="47"/>
        <end position="145"/>
    </location>
</feature>
<evidence type="ECO:0000259" key="1">
    <source>
        <dbReference type="PROSITE" id="PS50228"/>
    </source>
</evidence>
<dbReference type="PROSITE" id="PS50228">
    <property type="entry name" value="SUEL_LECTIN"/>
    <property type="match status" value="1"/>
</dbReference>
<dbReference type="InterPro" id="IPR000922">
    <property type="entry name" value="Lectin_gal-bd_dom"/>
</dbReference>
<dbReference type="Gene3D" id="2.60.120.740">
    <property type="match status" value="1"/>
</dbReference>
<organism evidence="2">
    <name type="scientific">Lygus hesperus</name>
    <name type="common">Western plant bug</name>
    <dbReference type="NCBI Taxonomy" id="30085"/>
    <lineage>
        <taxon>Eukaryota</taxon>
        <taxon>Metazoa</taxon>
        <taxon>Ecdysozoa</taxon>
        <taxon>Arthropoda</taxon>
        <taxon>Hexapoda</taxon>
        <taxon>Insecta</taxon>
        <taxon>Pterygota</taxon>
        <taxon>Neoptera</taxon>
        <taxon>Paraneoptera</taxon>
        <taxon>Hemiptera</taxon>
        <taxon>Heteroptera</taxon>
        <taxon>Panheteroptera</taxon>
        <taxon>Cimicomorpha</taxon>
        <taxon>Miridae</taxon>
        <taxon>Mirini</taxon>
        <taxon>Lygus</taxon>
    </lineage>
</organism>
<dbReference type="CDD" id="cd22823">
    <property type="entry name" value="Gal_Rha_Lectin"/>
    <property type="match status" value="1"/>
</dbReference>
<protein>
    <submittedName>
        <fullName evidence="2">Latrophilin-3</fullName>
    </submittedName>
</protein>
<dbReference type="Pfam" id="PF11901">
    <property type="entry name" value="DM9"/>
    <property type="match status" value="1"/>
</dbReference>
<dbReference type="PANTHER" id="PTHR31649">
    <property type="entry name" value="AGAP009604-PA"/>
    <property type="match status" value="1"/>
</dbReference>
<gene>
    <name evidence="2" type="primary">Lphn3_1</name>
    <name evidence="2" type="ORF">CM83_51113</name>
</gene>
<reference evidence="2" key="1">
    <citation type="journal article" date="2014" name="PLoS ONE">
        <title>Transcriptome-Based Identification of ABC Transporters in the Western Tarnished Plant Bug Lygus hesperus.</title>
        <authorList>
            <person name="Hull J.J."/>
            <person name="Chaney K."/>
            <person name="Geib S.M."/>
            <person name="Fabrick J.A."/>
            <person name="Brent C.S."/>
            <person name="Walsh D."/>
            <person name="Lavine L.C."/>
        </authorList>
    </citation>
    <scope>NUCLEOTIDE SEQUENCE</scope>
</reference>
<dbReference type="InterPro" id="IPR043159">
    <property type="entry name" value="Lectin_gal-bd_sf"/>
</dbReference>
<proteinExistence type="predicted"/>
<dbReference type="EMBL" id="GBHO01029424">
    <property type="protein sequence ID" value="JAG14180.1"/>
    <property type="molecule type" value="Transcribed_RNA"/>
</dbReference>
<sequence length="293" mass="33702">NFNTHPLVAACMIHMDKFLSSLLVGFSVFVVTEGLSNFKEGWKHDKKCEFVETYLNCGNYDVIQLNSIFYGRYEAVTTRHCKSENANHYGRLPPWSCHLSEYHYNFMMKRCQGEFRCTFTNIRAPEPSNPCLDWLKFTELWYECLPARYLVRTTPNTDWSSTSRVIGGYDELTGRELYVGRTVHDGNVLPCYVKGDECIYSLNGQYGRNSTFVYLKSNNLGYDEDYKWLLKRGGDVPPAAVPFGQTNLGKPWFVGRAAINGGLYVGKVVPDEGLYVGYRYTEVFLKEYEILVQ</sequence>
<accession>A0A0A9XAT3</accession>